<dbReference type="PANTHER" id="PTHR46095">
    <property type="entry name" value="ZINC FINGER PROTEIN 593"/>
    <property type="match status" value="1"/>
</dbReference>
<keyword evidence="7" id="KW-0862">Zinc</keyword>
<dbReference type="PROSITE" id="PS00028">
    <property type="entry name" value="ZINC_FINGER_C2H2_1"/>
    <property type="match status" value="1"/>
</dbReference>
<keyword evidence="6 13" id="KW-0863">Zinc-finger</keyword>
<comment type="subunit">
    <text evidence="11">Associates with pre-60S ribosomal particles; released from the pre-60S particle very early in the cytoplasm.</text>
</comment>
<dbReference type="FunFam" id="3.30.160.60:FF:000299">
    <property type="entry name" value="Zinc finger protein 593"/>
    <property type="match status" value="1"/>
</dbReference>
<dbReference type="GO" id="GO:0008270">
    <property type="term" value="F:zinc ion binding"/>
    <property type="evidence" value="ECO:0007669"/>
    <property type="project" value="UniProtKB-KW"/>
</dbReference>
<evidence type="ECO:0000256" key="6">
    <source>
        <dbReference type="ARBA" id="ARBA00022771"/>
    </source>
</evidence>
<dbReference type="GO" id="GO:0042254">
    <property type="term" value="P:ribosome biogenesis"/>
    <property type="evidence" value="ECO:0007669"/>
    <property type="project" value="UniProtKB-KW"/>
</dbReference>
<dbReference type="PANTHER" id="PTHR46095:SF1">
    <property type="entry name" value="ZINC FINGER PROTEIN 593"/>
    <property type="match status" value="1"/>
</dbReference>
<dbReference type="GO" id="GO:0005634">
    <property type="term" value="C:nucleus"/>
    <property type="evidence" value="ECO:0007669"/>
    <property type="project" value="UniProtKB-SubCell"/>
</dbReference>
<keyword evidence="4" id="KW-0690">Ribosome biogenesis</keyword>
<dbReference type="GO" id="GO:0005737">
    <property type="term" value="C:cytoplasm"/>
    <property type="evidence" value="ECO:0007669"/>
    <property type="project" value="UniProtKB-SubCell"/>
</dbReference>
<dbReference type="InterPro" id="IPR051879">
    <property type="entry name" value="C2H2-ZF_Maturation_Protein"/>
</dbReference>
<evidence type="ECO:0000256" key="11">
    <source>
        <dbReference type="ARBA" id="ARBA00065398"/>
    </source>
</evidence>
<dbReference type="PROSITE" id="PS50157">
    <property type="entry name" value="ZINC_FINGER_C2H2_2"/>
    <property type="match status" value="1"/>
</dbReference>
<comment type="similarity">
    <text evidence="9">Belongs to the ZNF593/BUD20 C2H2-type zinc-finger protein family.</text>
</comment>
<dbReference type="InterPro" id="IPR022755">
    <property type="entry name" value="Znf_C2H2_jaz"/>
</dbReference>
<keyword evidence="8" id="KW-0539">Nucleus</keyword>
<keyword evidence="3" id="KW-0963">Cytoplasm</keyword>
<accession>A0AA88HS94</accession>
<evidence type="ECO:0000256" key="9">
    <source>
        <dbReference type="ARBA" id="ARBA00038064"/>
    </source>
</evidence>
<evidence type="ECO:0000256" key="5">
    <source>
        <dbReference type="ARBA" id="ARBA00022723"/>
    </source>
</evidence>
<evidence type="ECO:0000256" key="4">
    <source>
        <dbReference type="ARBA" id="ARBA00022517"/>
    </source>
</evidence>
<evidence type="ECO:0000313" key="15">
    <source>
        <dbReference type="EMBL" id="KAK2713001.1"/>
    </source>
</evidence>
<protein>
    <recommendedName>
        <fullName evidence="12">Zinc finger protein 593 homolog</fullName>
    </recommendedName>
</protein>
<dbReference type="Proteomes" id="UP001187531">
    <property type="component" value="Unassembled WGS sequence"/>
</dbReference>
<evidence type="ECO:0000256" key="2">
    <source>
        <dbReference type="ARBA" id="ARBA00004496"/>
    </source>
</evidence>
<dbReference type="GO" id="GO:0003676">
    <property type="term" value="F:nucleic acid binding"/>
    <property type="evidence" value="ECO:0007669"/>
    <property type="project" value="InterPro"/>
</dbReference>
<dbReference type="EMBL" id="JAVRJZ010000015">
    <property type="protein sequence ID" value="KAK2713001.1"/>
    <property type="molecule type" value="Genomic_DNA"/>
</dbReference>
<proteinExistence type="inferred from homology"/>
<reference evidence="15" key="1">
    <citation type="submission" date="2023-07" db="EMBL/GenBank/DDBJ databases">
        <title>Chromosome-level genome assembly of Artemia franciscana.</title>
        <authorList>
            <person name="Jo E."/>
        </authorList>
    </citation>
    <scope>NUCLEOTIDE SEQUENCE</scope>
    <source>
        <tissue evidence="15">Whole body</tissue>
    </source>
</reference>
<gene>
    <name evidence="15" type="ORF">QYM36_011635</name>
</gene>
<evidence type="ECO:0000256" key="13">
    <source>
        <dbReference type="PROSITE-ProRule" id="PRU00042"/>
    </source>
</evidence>
<dbReference type="InterPro" id="IPR003604">
    <property type="entry name" value="Matrin/U1-like-C_Znf_C2H2"/>
</dbReference>
<dbReference type="AlphaFoldDB" id="A0AA88HS94"/>
<evidence type="ECO:0000259" key="14">
    <source>
        <dbReference type="PROSITE" id="PS50157"/>
    </source>
</evidence>
<comment type="subcellular location">
    <subcellularLocation>
        <location evidence="2">Cytoplasm</location>
    </subcellularLocation>
    <subcellularLocation>
        <location evidence="1">Nucleus</location>
    </subcellularLocation>
</comment>
<evidence type="ECO:0000256" key="12">
    <source>
        <dbReference type="ARBA" id="ARBA00068297"/>
    </source>
</evidence>
<dbReference type="SMART" id="SM00451">
    <property type="entry name" value="ZnF_U1"/>
    <property type="match status" value="1"/>
</dbReference>
<dbReference type="SUPFAM" id="SSF57667">
    <property type="entry name" value="beta-beta-alpha zinc fingers"/>
    <property type="match status" value="1"/>
</dbReference>
<comment type="function">
    <text evidence="10">Involved in pre-60S ribosomal particles maturation by promoting the nuclear export of the 60S ribosome.</text>
</comment>
<evidence type="ECO:0000313" key="16">
    <source>
        <dbReference type="Proteomes" id="UP001187531"/>
    </source>
</evidence>
<dbReference type="Pfam" id="PF12171">
    <property type="entry name" value="zf-C2H2_jaz"/>
    <property type="match status" value="1"/>
</dbReference>
<evidence type="ECO:0000256" key="8">
    <source>
        <dbReference type="ARBA" id="ARBA00023242"/>
    </source>
</evidence>
<organism evidence="15 16">
    <name type="scientific">Artemia franciscana</name>
    <name type="common">Brine shrimp</name>
    <name type="synonym">Artemia sanfranciscana</name>
    <dbReference type="NCBI Taxonomy" id="6661"/>
    <lineage>
        <taxon>Eukaryota</taxon>
        <taxon>Metazoa</taxon>
        <taxon>Ecdysozoa</taxon>
        <taxon>Arthropoda</taxon>
        <taxon>Crustacea</taxon>
        <taxon>Branchiopoda</taxon>
        <taxon>Anostraca</taxon>
        <taxon>Artemiidae</taxon>
        <taxon>Artemia</taxon>
    </lineage>
</organism>
<dbReference type="InterPro" id="IPR036236">
    <property type="entry name" value="Znf_C2H2_sf"/>
</dbReference>
<keyword evidence="16" id="KW-1185">Reference proteome</keyword>
<dbReference type="InterPro" id="IPR013087">
    <property type="entry name" value="Znf_C2H2_type"/>
</dbReference>
<dbReference type="GO" id="GO:0043021">
    <property type="term" value="F:ribonucleoprotein complex binding"/>
    <property type="evidence" value="ECO:0007669"/>
    <property type="project" value="UniProtKB-ARBA"/>
</dbReference>
<name>A0AA88HS94_ARTSF</name>
<feature type="domain" description="C2H2-type" evidence="14">
    <location>
        <begin position="58"/>
        <end position="87"/>
    </location>
</feature>
<evidence type="ECO:0000256" key="3">
    <source>
        <dbReference type="ARBA" id="ARBA00022490"/>
    </source>
</evidence>
<comment type="caution">
    <text evidence="15">The sequence shown here is derived from an EMBL/GenBank/DDBJ whole genome shotgun (WGS) entry which is preliminary data.</text>
</comment>
<dbReference type="Gene3D" id="3.30.160.60">
    <property type="entry name" value="Classic Zinc Finger"/>
    <property type="match status" value="1"/>
</dbReference>
<evidence type="ECO:0000256" key="1">
    <source>
        <dbReference type="ARBA" id="ARBA00004123"/>
    </source>
</evidence>
<evidence type="ECO:0000256" key="7">
    <source>
        <dbReference type="ARBA" id="ARBA00022833"/>
    </source>
</evidence>
<sequence>MTYKRKKYHRGETGIQKKYRLKRKTKDLDEIDADLKAEVVDNFLNQPIDLEKAGGGQFYCVHCARYFIDDQAIKEHFRSKVHKRRLKALELEPYSVEESLRAAGQGNYIPPKKRVIETLFPKALENKIEEKMEEVNELLNSM</sequence>
<keyword evidence="5" id="KW-0479">Metal-binding</keyword>
<evidence type="ECO:0000256" key="10">
    <source>
        <dbReference type="ARBA" id="ARBA00057732"/>
    </source>
</evidence>